<evidence type="ECO:0000256" key="13">
    <source>
        <dbReference type="ARBA" id="ARBA00077165"/>
    </source>
</evidence>
<dbReference type="NCBIfam" id="TIGR00667">
    <property type="entry name" value="aat"/>
    <property type="match status" value="1"/>
</dbReference>
<comment type="catalytic activity">
    <reaction evidence="7 15">
        <text>N-terminal L-lysyl-[protein] + L-leucyl-tRNA(Leu) = N-terminal L-leucyl-L-lysyl-[protein] + tRNA(Leu) + H(+)</text>
        <dbReference type="Rhea" id="RHEA:12340"/>
        <dbReference type="Rhea" id="RHEA-COMP:9613"/>
        <dbReference type="Rhea" id="RHEA-COMP:9622"/>
        <dbReference type="Rhea" id="RHEA-COMP:12670"/>
        <dbReference type="Rhea" id="RHEA-COMP:12671"/>
        <dbReference type="ChEBI" id="CHEBI:15378"/>
        <dbReference type="ChEBI" id="CHEBI:65249"/>
        <dbReference type="ChEBI" id="CHEBI:78442"/>
        <dbReference type="ChEBI" id="CHEBI:78494"/>
        <dbReference type="ChEBI" id="CHEBI:133043"/>
        <dbReference type="EC" id="2.3.2.6"/>
    </reaction>
</comment>
<comment type="subcellular location">
    <subcellularLocation>
        <location evidence="1 15">Cytoplasm</location>
    </subcellularLocation>
</comment>
<evidence type="ECO:0000256" key="3">
    <source>
        <dbReference type="ARBA" id="ARBA00022679"/>
    </source>
</evidence>
<evidence type="ECO:0000256" key="15">
    <source>
        <dbReference type="HAMAP-Rule" id="MF_00688"/>
    </source>
</evidence>
<keyword evidence="3 15" id="KW-0808">Transferase</keyword>
<comment type="function">
    <text evidence="8 15">Functions in the N-end rule pathway of protein degradation where it conjugates Leu, Phe and, less efficiently, Met from aminoacyl-tRNAs to the N-termini of proteins containing an N-terminal arginine or lysine.</text>
</comment>
<dbReference type="PANTHER" id="PTHR30098">
    <property type="entry name" value="LEUCYL/PHENYLALANYL-TRNA--PROTEIN TRANSFERASE"/>
    <property type="match status" value="1"/>
</dbReference>
<comment type="catalytic activity">
    <reaction evidence="6 15">
        <text>N-terminal L-arginyl-[protein] + L-leucyl-tRNA(Leu) = N-terminal L-leucyl-L-arginyl-[protein] + tRNA(Leu) + H(+)</text>
        <dbReference type="Rhea" id="RHEA:50416"/>
        <dbReference type="Rhea" id="RHEA-COMP:9613"/>
        <dbReference type="Rhea" id="RHEA-COMP:9622"/>
        <dbReference type="Rhea" id="RHEA-COMP:12672"/>
        <dbReference type="Rhea" id="RHEA-COMP:12673"/>
        <dbReference type="ChEBI" id="CHEBI:15378"/>
        <dbReference type="ChEBI" id="CHEBI:64719"/>
        <dbReference type="ChEBI" id="CHEBI:78442"/>
        <dbReference type="ChEBI" id="CHEBI:78494"/>
        <dbReference type="ChEBI" id="CHEBI:133044"/>
        <dbReference type="EC" id="2.3.2.6"/>
    </reaction>
</comment>
<dbReference type="AlphaFoldDB" id="A0A520MDX4"/>
<accession>A0A520MDX4</accession>
<dbReference type="HAMAP" id="MF_00688">
    <property type="entry name" value="Leu_Phe_trans"/>
    <property type="match status" value="1"/>
</dbReference>
<evidence type="ECO:0000256" key="7">
    <source>
        <dbReference type="ARBA" id="ARBA00051538"/>
    </source>
</evidence>
<keyword evidence="4 15" id="KW-0012">Acyltransferase</keyword>
<comment type="catalytic activity">
    <reaction evidence="5 15">
        <text>L-phenylalanyl-tRNA(Phe) + an N-terminal L-alpha-aminoacyl-[protein] = an N-terminal L-phenylalanyl-L-alpha-aminoacyl-[protein] + tRNA(Phe)</text>
        <dbReference type="Rhea" id="RHEA:43632"/>
        <dbReference type="Rhea" id="RHEA-COMP:9668"/>
        <dbReference type="Rhea" id="RHEA-COMP:9699"/>
        <dbReference type="Rhea" id="RHEA-COMP:10636"/>
        <dbReference type="Rhea" id="RHEA-COMP:10637"/>
        <dbReference type="ChEBI" id="CHEBI:78442"/>
        <dbReference type="ChEBI" id="CHEBI:78531"/>
        <dbReference type="ChEBI" id="CHEBI:78597"/>
        <dbReference type="ChEBI" id="CHEBI:83561"/>
        <dbReference type="EC" id="2.3.2.6"/>
    </reaction>
</comment>
<dbReference type="InterPro" id="IPR042203">
    <property type="entry name" value="Leu/Phe-tRNA_Trfase_C"/>
</dbReference>
<dbReference type="GO" id="GO:0030163">
    <property type="term" value="P:protein catabolic process"/>
    <property type="evidence" value="ECO:0007669"/>
    <property type="project" value="UniProtKB-UniRule"/>
</dbReference>
<dbReference type="Gene3D" id="3.40.630.70">
    <property type="entry name" value="Leucyl/phenylalanyl-tRNA-protein transferase, C-terminal domain"/>
    <property type="match status" value="1"/>
</dbReference>
<evidence type="ECO:0000256" key="1">
    <source>
        <dbReference type="ARBA" id="ARBA00004496"/>
    </source>
</evidence>
<dbReference type="Gene3D" id="3.30.70.3550">
    <property type="entry name" value="Leucyl/phenylalanyl-tRNA-protein transferase, N-terminal domain"/>
    <property type="match status" value="1"/>
</dbReference>
<dbReference type="InterPro" id="IPR004616">
    <property type="entry name" value="Leu/Phe-tRNA_Trfase"/>
</dbReference>
<dbReference type="PANTHER" id="PTHR30098:SF2">
    <property type="entry name" value="LEUCYL_PHENYLALANYL-TRNA--PROTEIN TRANSFERASE"/>
    <property type="match status" value="1"/>
</dbReference>
<evidence type="ECO:0000256" key="8">
    <source>
        <dbReference type="ARBA" id="ARBA00054043"/>
    </source>
</evidence>
<keyword evidence="2 15" id="KW-0963">Cytoplasm</keyword>
<organism evidence="16 17">
    <name type="scientific">SAR92 clade bacterium</name>
    <dbReference type="NCBI Taxonomy" id="2315479"/>
    <lineage>
        <taxon>Bacteria</taxon>
        <taxon>Pseudomonadati</taxon>
        <taxon>Pseudomonadota</taxon>
        <taxon>Gammaproteobacteria</taxon>
        <taxon>Cellvibrionales</taxon>
        <taxon>Porticoccaceae</taxon>
        <taxon>SAR92 clade</taxon>
    </lineage>
</organism>
<comment type="similarity">
    <text evidence="9 15">Belongs to the L/F-transferase family.</text>
</comment>
<dbReference type="EC" id="2.3.2.6" evidence="10 15"/>
<protein>
    <recommendedName>
        <fullName evidence="11 15">Leucyl/phenylalanyl-tRNA--protein transferase</fullName>
        <ecNumber evidence="10 15">2.3.2.6</ecNumber>
    </recommendedName>
    <alternativeName>
        <fullName evidence="12 15">L/F-transferase</fullName>
    </alternativeName>
    <alternativeName>
        <fullName evidence="13 15">Leucyltransferase</fullName>
    </alternativeName>
    <alternativeName>
        <fullName evidence="14 15">Phenyalanyltransferase</fullName>
    </alternativeName>
</protein>
<evidence type="ECO:0000256" key="2">
    <source>
        <dbReference type="ARBA" id="ARBA00022490"/>
    </source>
</evidence>
<dbReference type="GO" id="GO:0005737">
    <property type="term" value="C:cytoplasm"/>
    <property type="evidence" value="ECO:0007669"/>
    <property type="project" value="UniProtKB-SubCell"/>
</dbReference>
<evidence type="ECO:0000256" key="6">
    <source>
        <dbReference type="ARBA" id="ARBA00050652"/>
    </source>
</evidence>
<comment type="caution">
    <text evidence="16">The sequence shown here is derived from an EMBL/GenBank/DDBJ whole genome shotgun (WGS) entry which is preliminary data.</text>
</comment>
<proteinExistence type="inferred from homology"/>
<evidence type="ECO:0000256" key="5">
    <source>
        <dbReference type="ARBA" id="ARBA00050607"/>
    </source>
</evidence>
<evidence type="ECO:0000313" key="17">
    <source>
        <dbReference type="Proteomes" id="UP000315889"/>
    </source>
</evidence>
<dbReference type="SUPFAM" id="SSF55729">
    <property type="entry name" value="Acyl-CoA N-acyltransferases (Nat)"/>
    <property type="match status" value="1"/>
</dbReference>
<dbReference type="InterPro" id="IPR016181">
    <property type="entry name" value="Acyl_CoA_acyltransferase"/>
</dbReference>
<sequence length="239" mass="27122">MKLVLMDQDHPEFPSPHNALDEPDGLLAVGGNLNPDTLLTAYSQGIFPWFQDDDPILWWNPSTRCIIEPENLYISSRLRRLLRQNRYTVTGDTAFGQVINACAKPRDDGGTWITNEMIEAYIELFHQGYAHCVEVWQQETLVGGIYGVLIGKIFCGESMFSAVDNGSKIAIAHLCQWMKVSGMQWLDCQLVNPHLTSLGAQSIKRSVFLEELQKTPYINKGWSFPQQSQWTEALRTDRS</sequence>
<dbReference type="FunFam" id="3.30.70.3550:FF:000001">
    <property type="entry name" value="Leucyl/phenylalanyl-tRNA--protein transferase"/>
    <property type="match status" value="1"/>
</dbReference>
<evidence type="ECO:0000313" key="16">
    <source>
        <dbReference type="EMBL" id="RZO19395.1"/>
    </source>
</evidence>
<dbReference type="Pfam" id="PF03588">
    <property type="entry name" value="Leu_Phe_trans"/>
    <property type="match status" value="1"/>
</dbReference>
<dbReference type="Proteomes" id="UP000315889">
    <property type="component" value="Unassembled WGS sequence"/>
</dbReference>
<evidence type="ECO:0000256" key="4">
    <source>
        <dbReference type="ARBA" id="ARBA00023315"/>
    </source>
</evidence>
<dbReference type="InterPro" id="IPR042221">
    <property type="entry name" value="Leu/Phe-tRNA_Trfase_N"/>
</dbReference>
<reference evidence="16 17" key="1">
    <citation type="submission" date="2019-02" db="EMBL/GenBank/DDBJ databases">
        <title>Prokaryotic population dynamics and viral predation in marine succession experiment using metagenomics: the confinement effect.</title>
        <authorList>
            <person name="Haro-Moreno J.M."/>
            <person name="Rodriguez-Valera F."/>
            <person name="Lopez-Perez M."/>
        </authorList>
    </citation>
    <scope>NUCLEOTIDE SEQUENCE [LARGE SCALE GENOMIC DNA]</scope>
    <source>
        <strain evidence="16">MED-G170</strain>
    </source>
</reference>
<dbReference type="EMBL" id="SHBP01000012">
    <property type="protein sequence ID" value="RZO19395.1"/>
    <property type="molecule type" value="Genomic_DNA"/>
</dbReference>
<gene>
    <name evidence="15" type="primary">aat</name>
    <name evidence="16" type="ORF">EVB03_07970</name>
</gene>
<evidence type="ECO:0000256" key="11">
    <source>
        <dbReference type="ARBA" id="ARBA00074372"/>
    </source>
</evidence>
<dbReference type="FunFam" id="3.40.630.70:FF:000001">
    <property type="entry name" value="Leucyl/phenylalanyl-tRNA--protein transferase"/>
    <property type="match status" value="1"/>
</dbReference>
<evidence type="ECO:0000256" key="14">
    <source>
        <dbReference type="ARBA" id="ARBA00083640"/>
    </source>
</evidence>
<evidence type="ECO:0000256" key="10">
    <source>
        <dbReference type="ARBA" id="ARBA00066767"/>
    </source>
</evidence>
<name>A0A520MDX4_9GAMM</name>
<evidence type="ECO:0000256" key="12">
    <source>
        <dbReference type="ARBA" id="ARBA00077136"/>
    </source>
</evidence>
<dbReference type="GO" id="GO:0008914">
    <property type="term" value="F:leucyl-tRNA--protein transferase activity"/>
    <property type="evidence" value="ECO:0007669"/>
    <property type="project" value="UniProtKB-UniRule"/>
</dbReference>
<evidence type="ECO:0000256" key="9">
    <source>
        <dbReference type="ARBA" id="ARBA00061535"/>
    </source>
</evidence>